<dbReference type="InterPro" id="IPR054576">
    <property type="entry name" value="At5g48480-like_N"/>
</dbReference>
<accession>A0AAV9ERQ3</accession>
<evidence type="ECO:0000313" key="2">
    <source>
        <dbReference type="EMBL" id="KAK1316002.1"/>
    </source>
</evidence>
<dbReference type="Proteomes" id="UP001180020">
    <property type="component" value="Unassembled WGS sequence"/>
</dbReference>
<dbReference type="InterPro" id="IPR029068">
    <property type="entry name" value="Glyas_Bleomycin-R_OHBP_Dase"/>
</dbReference>
<sequence>MLRKPADAFLIEPTASLHFKRSTTSPDIGRISCFLTTERTMRSPYTNMWFSKLLSNRRCQIVALQTSTAYNPGRVGGVPVQAGRQDFFPIDFSFNEEYLGSVDVHRQFGFDYSTRGLGDPGENVTHKKWGHTWYYLKRWGEKWLENGLPTAVESGVAAAARAAMVSVKTRLMVAEGKADETVKFYKAAFGAEELNRISYRKKEGGPGAPSHHLR</sequence>
<reference evidence="2" key="2">
    <citation type="submission" date="2023-06" db="EMBL/GenBank/DDBJ databases">
        <authorList>
            <person name="Ma L."/>
            <person name="Liu K.-W."/>
            <person name="Li Z."/>
            <person name="Hsiao Y.-Y."/>
            <person name="Qi Y."/>
            <person name="Fu T."/>
            <person name="Tang G."/>
            <person name="Zhang D."/>
            <person name="Sun W.-H."/>
            <person name="Liu D.-K."/>
            <person name="Li Y."/>
            <person name="Chen G.-Z."/>
            <person name="Liu X.-D."/>
            <person name="Liao X.-Y."/>
            <person name="Jiang Y.-T."/>
            <person name="Yu X."/>
            <person name="Hao Y."/>
            <person name="Huang J."/>
            <person name="Zhao X.-W."/>
            <person name="Ke S."/>
            <person name="Chen Y.-Y."/>
            <person name="Wu W.-L."/>
            <person name="Hsu J.-L."/>
            <person name="Lin Y.-F."/>
            <person name="Huang M.-D."/>
            <person name="Li C.-Y."/>
            <person name="Huang L."/>
            <person name="Wang Z.-W."/>
            <person name="Zhao X."/>
            <person name="Zhong W.-Y."/>
            <person name="Peng D.-H."/>
            <person name="Ahmad S."/>
            <person name="Lan S."/>
            <person name="Zhang J.-S."/>
            <person name="Tsai W.-C."/>
            <person name="Van De Peer Y."/>
            <person name="Liu Z.-J."/>
        </authorList>
    </citation>
    <scope>NUCLEOTIDE SEQUENCE</scope>
    <source>
        <strain evidence="2">CP</strain>
        <tissue evidence="2">Leaves</tissue>
    </source>
</reference>
<dbReference type="AlphaFoldDB" id="A0AAV9ERQ3"/>
<dbReference type="Gene3D" id="3.10.180.10">
    <property type="entry name" value="2,3-Dihydroxybiphenyl 1,2-Dioxygenase, domain 1"/>
    <property type="match status" value="1"/>
</dbReference>
<dbReference type="EMBL" id="JAUJYO010000005">
    <property type="protein sequence ID" value="KAK1316002.1"/>
    <property type="molecule type" value="Genomic_DNA"/>
</dbReference>
<feature type="domain" description="Glyoxalase At5g48480-like N-terminal" evidence="1">
    <location>
        <begin position="171"/>
        <end position="202"/>
    </location>
</feature>
<keyword evidence="3" id="KW-1185">Reference proteome</keyword>
<reference evidence="2" key="1">
    <citation type="journal article" date="2023" name="Nat. Commun.">
        <title>Diploid and tetraploid genomes of Acorus and the evolution of monocots.</title>
        <authorList>
            <person name="Ma L."/>
            <person name="Liu K.W."/>
            <person name="Li Z."/>
            <person name="Hsiao Y.Y."/>
            <person name="Qi Y."/>
            <person name="Fu T."/>
            <person name="Tang G.D."/>
            <person name="Zhang D."/>
            <person name="Sun W.H."/>
            <person name="Liu D.K."/>
            <person name="Li Y."/>
            <person name="Chen G.Z."/>
            <person name="Liu X.D."/>
            <person name="Liao X.Y."/>
            <person name="Jiang Y.T."/>
            <person name="Yu X."/>
            <person name="Hao Y."/>
            <person name="Huang J."/>
            <person name="Zhao X.W."/>
            <person name="Ke S."/>
            <person name="Chen Y.Y."/>
            <person name="Wu W.L."/>
            <person name="Hsu J.L."/>
            <person name="Lin Y.F."/>
            <person name="Huang M.D."/>
            <person name="Li C.Y."/>
            <person name="Huang L."/>
            <person name="Wang Z.W."/>
            <person name="Zhao X."/>
            <person name="Zhong W.Y."/>
            <person name="Peng D.H."/>
            <person name="Ahmad S."/>
            <person name="Lan S."/>
            <person name="Zhang J.S."/>
            <person name="Tsai W.C."/>
            <person name="Van de Peer Y."/>
            <person name="Liu Z.J."/>
        </authorList>
    </citation>
    <scope>NUCLEOTIDE SEQUENCE</scope>
    <source>
        <strain evidence="2">CP</strain>
    </source>
</reference>
<proteinExistence type="predicted"/>
<organism evidence="2 3">
    <name type="scientific">Acorus calamus</name>
    <name type="common">Sweet flag</name>
    <dbReference type="NCBI Taxonomy" id="4465"/>
    <lineage>
        <taxon>Eukaryota</taxon>
        <taxon>Viridiplantae</taxon>
        <taxon>Streptophyta</taxon>
        <taxon>Embryophyta</taxon>
        <taxon>Tracheophyta</taxon>
        <taxon>Spermatophyta</taxon>
        <taxon>Magnoliopsida</taxon>
        <taxon>Liliopsida</taxon>
        <taxon>Acoraceae</taxon>
        <taxon>Acorus</taxon>
    </lineage>
</organism>
<protein>
    <recommendedName>
        <fullName evidence="1">Glyoxalase At5g48480-like N-terminal domain-containing protein</fullName>
    </recommendedName>
</protein>
<gene>
    <name evidence="2" type="ORF">QJS10_CPA05g00198</name>
</gene>
<evidence type="ECO:0000259" key="1">
    <source>
        <dbReference type="Pfam" id="PF22656"/>
    </source>
</evidence>
<evidence type="ECO:0000313" key="3">
    <source>
        <dbReference type="Proteomes" id="UP001180020"/>
    </source>
</evidence>
<dbReference type="Pfam" id="PF22656">
    <property type="entry name" value="At5g48480-like_N"/>
    <property type="match status" value="1"/>
</dbReference>
<name>A0AAV9ERQ3_ACOCL</name>
<comment type="caution">
    <text evidence="2">The sequence shown here is derived from an EMBL/GenBank/DDBJ whole genome shotgun (WGS) entry which is preliminary data.</text>
</comment>